<name>A0A9P0P0Q3_ACAOB</name>
<dbReference type="AlphaFoldDB" id="A0A9P0P0Q3"/>
<dbReference type="Proteomes" id="UP001152888">
    <property type="component" value="Unassembled WGS sequence"/>
</dbReference>
<accession>A0A9P0P0Q3</accession>
<reference evidence="2" key="1">
    <citation type="submission" date="2022-03" db="EMBL/GenBank/DDBJ databases">
        <authorList>
            <person name="Sayadi A."/>
        </authorList>
    </citation>
    <scope>NUCLEOTIDE SEQUENCE</scope>
</reference>
<feature type="region of interest" description="Disordered" evidence="1">
    <location>
        <begin position="1"/>
        <end position="29"/>
    </location>
</feature>
<keyword evidence="3" id="KW-1185">Reference proteome</keyword>
<evidence type="ECO:0000313" key="2">
    <source>
        <dbReference type="EMBL" id="CAH1966484.1"/>
    </source>
</evidence>
<evidence type="ECO:0000313" key="3">
    <source>
        <dbReference type="Proteomes" id="UP001152888"/>
    </source>
</evidence>
<sequence>MKTPKTQRRKKTLHQQRRRLARQWRQKQK</sequence>
<evidence type="ECO:0000256" key="1">
    <source>
        <dbReference type="SAM" id="MobiDB-lite"/>
    </source>
</evidence>
<comment type="caution">
    <text evidence="2">The sequence shown here is derived from an EMBL/GenBank/DDBJ whole genome shotgun (WGS) entry which is preliminary data.</text>
</comment>
<gene>
    <name evidence="2" type="ORF">ACAOBT_LOCUS6871</name>
</gene>
<proteinExistence type="predicted"/>
<protein>
    <submittedName>
        <fullName evidence="2">Uncharacterized protein</fullName>
    </submittedName>
</protein>
<organism evidence="2 3">
    <name type="scientific">Acanthoscelides obtectus</name>
    <name type="common">Bean weevil</name>
    <name type="synonym">Bruchus obtectus</name>
    <dbReference type="NCBI Taxonomy" id="200917"/>
    <lineage>
        <taxon>Eukaryota</taxon>
        <taxon>Metazoa</taxon>
        <taxon>Ecdysozoa</taxon>
        <taxon>Arthropoda</taxon>
        <taxon>Hexapoda</taxon>
        <taxon>Insecta</taxon>
        <taxon>Pterygota</taxon>
        <taxon>Neoptera</taxon>
        <taxon>Endopterygota</taxon>
        <taxon>Coleoptera</taxon>
        <taxon>Polyphaga</taxon>
        <taxon>Cucujiformia</taxon>
        <taxon>Chrysomeloidea</taxon>
        <taxon>Chrysomelidae</taxon>
        <taxon>Bruchinae</taxon>
        <taxon>Bruchini</taxon>
        <taxon>Acanthoscelides</taxon>
    </lineage>
</organism>
<dbReference type="EMBL" id="CAKOFQ010006734">
    <property type="protein sequence ID" value="CAH1966484.1"/>
    <property type="molecule type" value="Genomic_DNA"/>
</dbReference>